<dbReference type="Gene3D" id="3.90.550.10">
    <property type="entry name" value="Spore Coat Polysaccharide Biosynthesis Protein SpsA, Chain A"/>
    <property type="match status" value="1"/>
</dbReference>
<protein>
    <submittedName>
        <fullName evidence="2">NDP-sugar synthase</fullName>
    </submittedName>
</protein>
<name>A0A6M8SR22_9NEIS</name>
<dbReference type="InterPro" id="IPR011004">
    <property type="entry name" value="Trimer_LpxA-like_sf"/>
</dbReference>
<accession>A0A6M8SR22</accession>
<dbReference type="InterPro" id="IPR005835">
    <property type="entry name" value="NTP_transferase_dom"/>
</dbReference>
<evidence type="ECO:0000313" key="3">
    <source>
        <dbReference type="Proteomes" id="UP000504844"/>
    </source>
</evidence>
<dbReference type="InterPro" id="IPR050486">
    <property type="entry name" value="Mannose-1P_guanyltransferase"/>
</dbReference>
<dbReference type="RefSeq" id="WP_173534233.1">
    <property type="nucleotide sequence ID" value="NZ_CP054143.1"/>
</dbReference>
<organism evidence="2 3">
    <name type="scientific">Deefgea piscis</name>
    <dbReference type="NCBI Taxonomy" id="2739061"/>
    <lineage>
        <taxon>Bacteria</taxon>
        <taxon>Pseudomonadati</taxon>
        <taxon>Pseudomonadota</taxon>
        <taxon>Betaproteobacteria</taxon>
        <taxon>Neisseriales</taxon>
        <taxon>Chitinibacteraceae</taxon>
        <taxon>Deefgea</taxon>
    </lineage>
</organism>
<dbReference type="AlphaFoldDB" id="A0A6M8SR22"/>
<dbReference type="SUPFAM" id="SSF51161">
    <property type="entry name" value="Trimeric LpxA-like enzymes"/>
    <property type="match status" value="1"/>
</dbReference>
<gene>
    <name evidence="2" type="ORF">HQN60_13955</name>
</gene>
<keyword evidence="3" id="KW-1185">Reference proteome</keyword>
<sequence length="405" mass="44742">MKALILAAGQGTRLMPLSRDCPKPMLPILDKPVLECLIEHLASQGVDQIIINTSYLAPEIENYFSSGRRWGVELAFSYEGYEEEGQLHNEPLGSAGTIRSIQQHSGFFDDTFIVLCGDALLDLDLRALVAAHHETGALATLALSRVESEKVAQYGVAVLDDLGRIMSFQEKPKPAEALSNLVNTGVYVFEPEITKYIPEYTPSDLGSEIFPALARDGRAIYGVEMDFNWIDIGRVADYYAVQMSAIAGKIPCIARSGKEIMPGVFVGANTRFDPRRCHIEGPMVIADSVTIEDGATLIGPLFIGRGSVIERGACIDRSLVFEYTRVGAQATLSKMLASGRWCAQPDGFTIDPQQTGICWILADSRTPRKNIYQQEQLFLEQINDFPPIVELIEQINREHACSRPW</sequence>
<dbReference type="SUPFAM" id="SSF53448">
    <property type="entry name" value="Nucleotide-diphospho-sugar transferases"/>
    <property type="match status" value="1"/>
</dbReference>
<proteinExistence type="predicted"/>
<dbReference type="Pfam" id="PF00483">
    <property type="entry name" value="NTP_transferase"/>
    <property type="match status" value="1"/>
</dbReference>
<feature type="domain" description="Nucleotidyl transferase" evidence="1">
    <location>
        <begin position="2"/>
        <end position="244"/>
    </location>
</feature>
<dbReference type="Gene3D" id="2.160.10.10">
    <property type="entry name" value="Hexapeptide repeat proteins"/>
    <property type="match status" value="1"/>
</dbReference>
<evidence type="ECO:0000313" key="2">
    <source>
        <dbReference type="EMBL" id="QKJ67732.1"/>
    </source>
</evidence>
<dbReference type="EMBL" id="CP054143">
    <property type="protein sequence ID" value="QKJ67732.1"/>
    <property type="molecule type" value="Genomic_DNA"/>
</dbReference>
<dbReference type="InterPro" id="IPR029044">
    <property type="entry name" value="Nucleotide-diphossugar_trans"/>
</dbReference>
<dbReference type="CDD" id="cd04181">
    <property type="entry name" value="NTP_transferase"/>
    <property type="match status" value="1"/>
</dbReference>
<dbReference type="KEGG" id="dee:HQN60_13955"/>
<dbReference type="Proteomes" id="UP000504844">
    <property type="component" value="Chromosome"/>
</dbReference>
<dbReference type="PANTHER" id="PTHR22572">
    <property type="entry name" value="SUGAR-1-PHOSPHATE GUANYL TRANSFERASE"/>
    <property type="match status" value="1"/>
</dbReference>
<evidence type="ECO:0000259" key="1">
    <source>
        <dbReference type="Pfam" id="PF00483"/>
    </source>
</evidence>
<reference evidence="2 3" key="1">
    <citation type="submission" date="2020-05" db="EMBL/GenBank/DDBJ databases">
        <title>Complete genome sequence of Deefgea sp. D17.</title>
        <authorList>
            <person name="Bae J.-W."/>
            <person name="Han J.E."/>
        </authorList>
    </citation>
    <scope>NUCLEOTIDE SEQUENCE [LARGE SCALE GENOMIC DNA]</scope>
    <source>
        <strain evidence="2 3">D17</strain>
    </source>
</reference>